<evidence type="ECO:0000256" key="11">
    <source>
        <dbReference type="ARBA" id="ARBA00023242"/>
    </source>
</evidence>
<dbReference type="Gene3D" id="1.10.150.390">
    <property type="match status" value="1"/>
</dbReference>
<dbReference type="GO" id="GO:0006351">
    <property type="term" value="P:DNA-templated transcription"/>
    <property type="evidence" value="ECO:0007669"/>
    <property type="project" value="InterPro"/>
</dbReference>
<evidence type="ECO:0000256" key="7">
    <source>
        <dbReference type="ARBA" id="ARBA00022723"/>
    </source>
</evidence>
<dbReference type="FunFam" id="2.40.40.20:FF:000019">
    <property type="entry name" value="DNA-directed RNA polymerase II subunit RPB1"/>
    <property type="match status" value="1"/>
</dbReference>
<dbReference type="Pfam" id="PF04983">
    <property type="entry name" value="RNA_pol_Rpb1_3"/>
    <property type="match status" value="1"/>
</dbReference>
<keyword evidence="6 14" id="KW-0548">Nucleotidyltransferase</keyword>
<evidence type="ECO:0000256" key="6">
    <source>
        <dbReference type="ARBA" id="ARBA00022695"/>
    </source>
</evidence>
<evidence type="ECO:0000313" key="16">
    <source>
        <dbReference type="EMBL" id="CAD9342176.1"/>
    </source>
</evidence>
<evidence type="ECO:0000256" key="2">
    <source>
        <dbReference type="ARBA" id="ARBA00006460"/>
    </source>
</evidence>
<evidence type="ECO:0000256" key="1">
    <source>
        <dbReference type="ARBA" id="ARBA00004123"/>
    </source>
</evidence>
<dbReference type="EC" id="2.7.7.6" evidence="14"/>
<dbReference type="InterPro" id="IPR006592">
    <property type="entry name" value="RNA_pol_N"/>
</dbReference>
<dbReference type="Pfam" id="PF00623">
    <property type="entry name" value="RNA_pol_Rpb1_2"/>
    <property type="match status" value="1"/>
</dbReference>
<dbReference type="InterPro" id="IPR015700">
    <property type="entry name" value="RPC1"/>
</dbReference>
<keyword evidence="5 14" id="KW-0808">Transferase</keyword>
<dbReference type="Gene3D" id="1.10.274.100">
    <property type="entry name" value="RNA polymerase Rpb1, domain 3"/>
    <property type="match status" value="1"/>
</dbReference>
<comment type="subunit">
    <text evidence="3">Component of the RNA polymerase III (Pol III) complex consisting of 17 subunits.</text>
</comment>
<proteinExistence type="inferred from homology"/>
<dbReference type="Gene3D" id="3.30.1490.180">
    <property type="entry name" value="RNA polymerase ii"/>
    <property type="match status" value="1"/>
</dbReference>
<dbReference type="CDD" id="cd02736">
    <property type="entry name" value="RNAP_III_Rpc1_C"/>
    <property type="match status" value="1"/>
</dbReference>
<keyword evidence="11" id="KW-0539">Nucleus</keyword>
<dbReference type="Gene3D" id="2.40.40.20">
    <property type="match status" value="1"/>
</dbReference>
<dbReference type="FunFam" id="1.10.274.100:FF:000008">
    <property type="entry name" value="DNA-directed RNA polymerase subunit"/>
    <property type="match status" value="1"/>
</dbReference>
<feature type="domain" description="RNA polymerase N-terminal" evidence="15">
    <location>
        <begin position="264"/>
        <end position="569"/>
    </location>
</feature>
<dbReference type="InterPro" id="IPR007066">
    <property type="entry name" value="RNA_pol_Rpb1_3"/>
</dbReference>
<protein>
    <recommendedName>
        <fullName evidence="14">DNA-directed RNA polymerase subunit</fullName>
        <ecNumber evidence="14">2.7.7.6</ecNumber>
    </recommendedName>
</protein>
<evidence type="ECO:0000256" key="12">
    <source>
        <dbReference type="ARBA" id="ARBA00048552"/>
    </source>
</evidence>
<dbReference type="EMBL" id="HBGN01026682">
    <property type="protein sequence ID" value="CAD9342176.1"/>
    <property type="molecule type" value="Transcribed_RNA"/>
</dbReference>
<dbReference type="SUPFAM" id="SSF64484">
    <property type="entry name" value="beta and beta-prime subunits of DNA dependent RNA-polymerase"/>
    <property type="match status" value="1"/>
</dbReference>
<dbReference type="GO" id="GO:0046872">
    <property type="term" value="F:metal ion binding"/>
    <property type="evidence" value="ECO:0007669"/>
    <property type="project" value="UniProtKB-KW"/>
</dbReference>
<dbReference type="NCBIfam" id="NF006336">
    <property type="entry name" value="PRK08566.1"/>
    <property type="match status" value="1"/>
</dbReference>
<dbReference type="CDD" id="cd02583">
    <property type="entry name" value="RNAP_III_RPC1_N"/>
    <property type="match status" value="1"/>
</dbReference>
<evidence type="ECO:0000256" key="8">
    <source>
        <dbReference type="ARBA" id="ARBA00022833"/>
    </source>
</evidence>
<comment type="subcellular location">
    <subcellularLocation>
        <location evidence="1">Nucleus</location>
    </subcellularLocation>
</comment>
<evidence type="ECO:0000256" key="5">
    <source>
        <dbReference type="ARBA" id="ARBA00022679"/>
    </source>
</evidence>
<dbReference type="InterPro" id="IPR007081">
    <property type="entry name" value="RNA_pol_Rpb1_5"/>
</dbReference>
<evidence type="ECO:0000256" key="9">
    <source>
        <dbReference type="ARBA" id="ARBA00022842"/>
    </source>
</evidence>
<keyword evidence="4 14" id="KW-0240">DNA-directed RNA polymerase</keyword>
<dbReference type="InterPro" id="IPR038120">
    <property type="entry name" value="Rpb1_funnel_sf"/>
</dbReference>
<evidence type="ECO:0000259" key="15">
    <source>
        <dbReference type="SMART" id="SM00663"/>
    </source>
</evidence>
<organism evidence="16">
    <name type="scientific">Ditylum brightwellii</name>
    <dbReference type="NCBI Taxonomy" id="49249"/>
    <lineage>
        <taxon>Eukaryota</taxon>
        <taxon>Sar</taxon>
        <taxon>Stramenopiles</taxon>
        <taxon>Ochrophyta</taxon>
        <taxon>Bacillariophyta</taxon>
        <taxon>Mediophyceae</taxon>
        <taxon>Lithodesmiophycidae</taxon>
        <taxon>Lithodesmiales</taxon>
        <taxon>Lithodesmiaceae</taxon>
        <taxon>Ditylum</taxon>
    </lineage>
</organism>
<dbReference type="SMART" id="SM00663">
    <property type="entry name" value="RPOLA_N"/>
    <property type="match status" value="1"/>
</dbReference>
<dbReference type="InterPro" id="IPR035698">
    <property type="entry name" value="RNAP_III_Rpc1_C"/>
</dbReference>
<dbReference type="Gene3D" id="6.10.250.2940">
    <property type="match status" value="1"/>
</dbReference>
<dbReference type="Gene3D" id="4.10.860.120">
    <property type="entry name" value="RNA polymerase II, clamp domain"/>
    <property type="match status" value="1"/>
</dbReference>
<dbReference type="GO" id="GO:0003677">
    <property type="term" value="F:DNA binding"/>
    <property type="evidence" value="ECO:0007669"/>
    <property type="project" value="InterPro"/>
</dbReference>
<evidence type="ECO:0000256" key="3">
    <source>
        <dbReference type="ARBA" id="ARBA00011206"/>
    </source>
</evidence>
<dbReference type="InterPro" id="IPR007080">
    <property type="entry name" value="RNA_pol_Rpb1_1"/>
</dbReference>
<evidence type="ECO:0000256" key="4">
    <source>
        <dbReference type="ARBA" id="ARBA00022478"/>
    </source>
</evidence>
<dbReference type="InterPro" id="IPR042102">
    <property type="entry name" value="RNA_pol_Rpb1_3_sf"/>
</dbReference>
<dbReference type="GO" id="GO:0003899">
    <property type="term" value="F:DNA-directed RNA polymerase activity"/>
    <property type="evidence" value="ECO:0007669"/>
    <property type="project" value="UniProtKB-EC"/>
</dbReference>
<dbReference type="FunFam" id="1.10.150.390:FF:000003">
    <property type="entry name" value="DNA-directed RNA polymerase subunit"/>
    <property type="match status" value="1"/>
</dbReference>
<comment type="catalytic activity">
    <reaction evidence="12 14">
        <text>RNA(n) + a ribonucleoside 5'-triphosphate = RNA(n+1) + diphosphate</text>
        <dbReference type="Rhea" id="RHEA:21248"/>
        <dbReference type="Rhea" id="RHEA-COMP:14527"/>
        <dbReference type="Rhea" id="RHEA-COMP:17342"/>
        <dbReference type="ChEBI" id="CHEBI:33019"/>
        <dbReference type="ChEBI" id="CHEBI:61557"/>
        <dbReference type="ChEBI" id="CHEBI:140395"/>
        <dbReference type="EC" id="2.7.7.6"/>
    </reaction>
</comment>
<sequence length="1430" mass="159404">MYGNNMEEDEDNPESSRSKMLVKDDLAPKKISHIQFGLLSASEMQRLAEFQVTSDQLFSMPSRSPAMGGCLDPRLGVSDKLSTCATCKRKLTDCAGHYGYIRLALPCFHIGYIKHTLNILQCICKTCSRVLLSDVDRFTYLKRMRSPRTDVLAKAATFKKVIDKCKKSKACPHCHEANGTVKKITGAPTLKIVHERYKGRHMEEEFNNLTISLQNSMRKNNEINPSLRYAVEDLLPTRVLELFKRIPDADCEIMWVDPIIGRPENLILQHILVPPVPIRPSVAMDVGGGSNEDDLTVKLQEIIQVNVALEINISRGPHTKMIMEAWDFLQVQVAQYINGEMPGLQRPIGAKPMRGLCQRLKGKQGRFRGNLSGKRVDFSARTVISPDPNLRVDQVGVPVHIAKVMTYPELVSRYNIEKLRGRVRNGPDIHPGANQIRMAGDGGFVKSLAFGDRDKAAQMLRIGDVVERHMEDGDVVLFNRQPSLHRLSIMSHRVKVMQWRTFRFNICVCAPYNADFDGDEMNMHLPQTEEARTEANLLMGVHHNLVTPRNGEPLVAASQDFLSASYMITQRDQFFSREQFCTLASYFGDAAEQIDLPVPAILKPYPLWTGKQLFTTMLCPNKDDKLCVNFEMKEKNYDSKKGQKHFCINDGWVAFRNGELISGNIAKKTIGDGSKTGLLYVLLRDCGKQAAASLMDRFAKLCSRYMGGHKGFSIGISDVTPSAELSQLKRDILSTGYVQAEEKIDLYDAGKLELRPGCDLLQSLEEVLNGILGKLRETLGNEAMSALPWSNAPRIMAQCGSKGSPLNISQMMACVGQQNVGGKRIMEGFVDRTLPHFEYHSLTPPAKGFVANSFYTGLTPTEFIFHTMGGREGLVDTAVKTAETGYMARRLMKALEDLSLRYDNTVRNSENTVVQFTYGDDNLNPEKMEDNDRPVDFDRLRLHISQMYPCHDEPTLMDDEVVELVESLLAKKRFQAILPKGIMFHDEIRSFVQKMIKKQNELLEDIDEFTTDEMIHQRTWNSCRFTKTQVQKFLSTSLSIYTKAYVEPGEAIGAIGAQSIGEPGTQMTLKTFHFAGVSSMNVTLGVPRLKEIINASKLISTPIITAKLVQDNNKIAARVVKAVIEKTTLGEIAIYIKEVYSSTKCYISILIDMDAIDQLRLEIDAFTVRTSILRGARGQTRAPVLRGLKEANVLVKKGSKSKLRVMIPEKSEKSGAALYFTMQALKVALPLVIVQGIPTVNRAVINAEDEGKNGKETYHLLVEGYGLPEVMGAPGIDGRNTKTNHIIEVEKTLGVEAARAQIISEISYIMNAYGIGIDTRHLLLLSDVMSFKGEILGITRFGVSKMRESVLMLASFEKTTDHLFDAAVHGRTDEIVGVSECIIMGIPIPLGTGLFKLLKKATAPTTKKVPDMSLDGLLLEGGQPLLLESN</sequence>
<dbReference type="Gene3D" id="6.20.50.80">
    <property type="match status" value="1"/>
</dbReference>
<dbReference type="GO" id="GO:0000428">
    <property type="term" value="C:DNA-directed RNA polymerase complex"/>
    <property type="evidence" value="ECO:0007669"/>
    <property type="project" value="UniProtKB-KW"/>
</dbReference>
<dbReference type="Gene3D" id="1.10.132.30">
    <property type="match status" value="1"/>
</dbReference>
<keyword evidence="10 14" id="KW-0804">Transcription</keyword>
<dbReference type="PANTHER" id="PTHR48446">
    <property type="entry name" value="DNA-DIRECTED RNA POLYMERASE SUBUNIT BETA' N-TERMINAL SECTION"/>
    <property type="match status" value="1"/>
</dbReference>
<comment type="function">
    <text evidence="13">DNA-dependent RNA polymerase catalyzes the transcription of DNA into RNA using the four ribonucleoside triphosphates as substrates. Largest and catalytic core component of RNA polymerase III which synthesizes small RNAs, such as 5S rRNA and tRNAs. Forms the polymerase active center together with the second largest subunit. A single-stranded DNA template strand of the promoter is positioned within the central active site cleft of Pol III. A bridging helix emanates from RPC1 and crosses the cleft near the catalytic site and is thought to promote translocation of Pol III by acting as a ratchet that moves the RNA-DNA hybrid through the active site by switching from straight to bent conformations at each step of nucleotide addition.</text>
</comment>
<gene>
    <name evidence="16" type="ORF">DBRI1063_LOCUS17185</name>
</gene>
<accession>A0A7S1ZKV2</accession>
<keyword evidence="9" id="KW-0460">Magnesium</keyword>
<dbReference type="Pfam" id="PF05000">
    <property type="entry name" value="RNA_pol_Rpb1_4"/>
    <property type="match status" value="1"/>
</dbReference>
<dbReference type="InterPro" id="IPR044893">
    <property type="entry name" value="RNA_pol_Rpb1_clamp_domain"/>
</dbReference>
<dbReference type="Pfam" id="PF04997">
    <property type="entry name" value="RNA_pol_Rpb1_1"/>
    <property type="match status" value="1"/>
</dbReference>
<dbReference type="PANTHER" id="PTHR48446:SF1">
    <property type="entry name" value="DNA-DIRECTED RNA POLYMERASE SUBUNIT BETA' N-TERMINAL SECTION"/>
    <property type="match status" value="1"/>
</dbReference>
<keyword evidence="7" id="KW-0479">Metal-binding</keyword>
<dbReference type="InterPro" id="IPR035697">
    <property type="entry name" value="RNAP_III_RPC1_N"/>
</dbReference>
<name>A0A7S1ZKV2_9STRA</name>
<comment type="similarity">
    <text evidence="2 14">Belongs to the RNA polymerase beta' chain family.</text>
</comment>
<evidence type="ECO:0000256" key="10">
    <source>
        <dbReference type="ARBA" id="ARBA00023163"/>
    </source>
</evidence>
<evidence type="ECO:0000256" key="13">
    <source>
        <dbReference type="ARBA" id="ARBA00058108"/>
    </source>
</evidence>
<evidence type="ECO:0000256" key="14">
    <source>
        <dbReference type="RuleBase" id="RU004279"/>
    </source>
</evidence>
<dbReference type="FunFam" id="4.10.860.120:FF:000004">
    <property type="entry name" value="DNA-directed RNA polymerase subunit"/>
    <property type="match status" value="1"/>
</dbReference>
<dbReference type="GO" id="GO:0005634">
    <property type="term" value="C:nucleus"/>
    <property type="evidence" value="ECO:0007669"/>
    <property type="project" value="UniProtKB-SubCell"/>
</dbReference>
<keyword evidence="8" id="KW-0862">Zinc</keyword>
<reference evidence="16" key="1">
    <citation type="submission" date="2021-01" db="EMBL/GenBank/DDBJ databases">
        <authorList>
            <person name="Corre E."/>
            <person name="Pelletier E."/>
            <person name="Niang G."/>
            <person name="Scheremetjew M."/>
            <person name="Finn R."/>
            <person name="Kale V."/>
            <person name="Holt S."/>
            <person name="Cochrane G."/>
            <person name="Meng A."/>
            <person name="Brown T."/>
            <person name="Cohen L."/>
        </authorList>
    </citation>
    <scope>NUCLEOTIDE SEQUENCE</scope>
    <source>
        <strain evidence="16">Pop2</strain>
    </source>
</reference>
<dbReference type="InterPro" id="IPR007083">
    <property type="entry name" value="RNA_pol_Rpb1_4"/>
</dbReference>
<dbReference type="InterPro" id="IPR000722">
    <property type="entry name" value="RNA_pol_asu"/>
</dbReference>
<dbReference type="Pfam" id="PF04998">
    <property type="entry name" value="RNA_pol_Rpb1_5"/>
    <property type="match status" value="1"/>
</dbReference>